<accession>A0A1U7CMD8</accession>
<reference evidence="3" key="1">
    <citation type="submission" date="2016-12" db="EMBL/GenBank/DDBJ databases">
        <title>Comparative genomics of four Isosphaeraceae planctomycetes: a common pool of plasmids and glycoside hydrolase genes.</title>
        <authorList>
            <person name="Ivanova A."/>
        </authorList>
    </citation>
    <scope>NUCLEOTIDE SEQUENCE [LARGE SCALE GENOMIC DNA]</scope>
    <source>
        <strain evidence="3">PX4</strain>
    </source>
</reference>
<evidence type="ECO:0000256" key="1">
    <source>
        <dbReference type="SAM" id="Phobius"/>
    </source>
</evidence>
<feature type="transmembrane region" description="Helical" evidence="1">
    <location>
        <begin position="46"/>
        <end position="65"/>
    </location>
</feature>
<dbReference type="EMBL" id="CP019082">
    <property type="protein sequence ID" value="APW60076.1"/>
    <property type="molecule type" value="Genomic_DNA"/>
</dbReference>
<dbReference type="Proteomes" id="UP000186309">
    <property type="component" value="Chromosome"/>
</dbReference>
<evidence type="ECO:0000313" key="3">
    <source>
        <dbReference type="Proteomes" id="UP000186309"/>
    </source>
</evidence>
<feature type="transmembrane region" description="Helical" evidence="1">
    <location>
        <begin position="139"/>
        <end position="160"/>
    </location>
</feature>
<keyword evidence="1" id="KW-0812">Transmembrane</keyword>
<keyword evidence="3" id="KW-1185">Reference proteome</keyword>
<sequence>MNDRTEAIDKLLNDLEPTDPALQARYRSILDAGLADLKPGGGKARYIAVGLAGLIGCVVCGSLGLTEPESTPRAVRWLLILFAFFGLGWTLLAGWMLARGRGNFAAERLIAARMAFGFTLVAVTALSLTSSLLGKESASMPLVATGLALLILGAVLLIGARIEQAVLTIREQILRLECRTAGFAEAVSRAREARSGQIE</sequence>
<evidence type="ECO:0000313" key="2">
    <source>
        <dbReference type="EMBL" id="APW60076.1"/>
    </source>
</evidence>
<feature type="transmembrane region" description="Helical" evidence="1">
    <location>
        <begin position="110"/>
        <end position="133"/>
    </location>
</feature>
<dbReference type="STRING" id="1387353.BSF38_01538"/>
<evidence type="ECO:0008006" key="4">
    <source>
        <dbReference type="Google" id="ProtNLM"/>
    </source>
</evidence>
<dbReference type="AlphaFoldDB" id="A0A1U7CMD8"/>
<name>A0A1U7CMD8_9BACT</name>
<protein>
    <recommendedName>
        <fullName evidence="4">Transmembrane protein</fullName>
    </recommendedName>
</protein>
<keyword evidence="1" id="KW-0472">Membrane</keyword>
<dbReference type="RefSeq" id="WP_076344472.1">
    <property type="nucleotide sequence ID" value="NZ_CP019082.1"/>
</dbReference>
<gene>
    <name evidence="2" type="ORF">BSF38_01538</name>
</gene>
<organism evidence="2 3">
    <name type="scientific">Paludisphaera borealis</name>
    <dbReference type="NCBI Taxonomy" id="1387353"/>
    <lineage>
        <taxon>Bacteria</taxon>
        <taxon>Pseudomonadati</taxon>
        <taxon>Planctomycetota</taxon>
        <taxon>Planctomycetia</taxon>
        <taxon>Isosphaerales</taxon>
        <taxon>Isosphaeraceae</taxon>
        <taxon>Paludisphaera</taxon>
    </lineage>
</organism>
<dbReference type="KEGG" id="pbor:BSF38_01538"/>
<proteinExistence type="predicted"/>
<feature type="transmembrane region" description="Helical" evidence="1">
    <location>
        <begin position="77"/>
        <end position="98"/>
    </location>
</feature>
<keyword evidence="1" id="KW-1133">Transmembrane helix</keyword>